<reference evidence="1" key="1">
    <citation type="submission" date="2019-07" db="EMBL/GenBank/DDBJ databases">
        <title>Annotation for the trematode Paragonimus miyazaki's.</title>
        <authorList>
            <person name="Choi Y.-J."/>
        </authorList>
    </citation>
    <scope>NUCLEOTIDE SEQUENCE</scope>
    <source>
        <strain evidence="1">Japan</strain>
    </source>
</reference>
<accession>A0A8S9ZC70</accession>
<organism evidence="1 2">
    <name type="scientific">Paragonimus skrjabini miyazakii</name>
    <dbReference type="NCBI Taxonomy" id="59628"/>
    <lineage>
        <taxon>Eukaryota</taxon>
        <taxon>Metazoa</taxon>
        <taxon>Spiralia</taxon>
        <taxon>Lophotrochozoa</taxon>
        <taxon>Platyhelminthes</taxon>
        <taxon>Trematoda</taxon>
        <taxon>Digenea</taxon>
        <taxon>Plagiorchiida</taxon>
        <taxon>Troglotremata</taxon>
        <taxon>Troglotrematidae</taxon>
        <taxon>Paragonimus</taxon>
    </lineage>
</organism>
<evidence type="ECO:0000313" key="1">
    <source>
        <dbReference type="EMBL" id="KAF7261437.1"/>
    </source>
</evidence>
<proteinExistence type="predicted"/>
<keyword evidence="2" id="KW-1185">Reference proteome</keyword>
<comment type="caution">
    <text evidence="1">The sequence shown here is derived from an EMBL/GenBank/DDBJ whole genome shotgun (WGS) entry which is preliminary data.</text>
</comment>
<dbReference type="Proteomes" id="UP000822476">
    <property type="component" value="Unassembled WGS sequence"/>
</dbReference>
<name>A0A8S9ZC70_9TREM</name>
<dbReference type="AlphaFoldDB" id="A0A8S9ZC70"/>
<gene>
    <name evidence="1" type="ORF">EG68_01216</name>
</gene>
<sequence>MRQLNIYRFGPDYSSARYPTRGKLYGSVQIDGEELYMLALLATHTLGQAISDNKNIKEFTCWFKHASRLFLL</sequence>
<protein>
    <submittedName>
        <fullName evidence="1">Uncharacterized protein</fullName>
    </submittedName>
</protein>
<evidence type="ECO:0000313" key="2">
    <source>
        <dbReference type="Proteomes" id="UP000822476"/>
    </source>
</evidence>
<dbReference type="EMBL" id="JTDE01000378">
    <property type="protein sequence ID" value="KAF7261437.1"/>
    <property type="molecule type" value="Genomic_DNA"/>
</dbReference>